<organism evidence="1 2">
    <name type="scientific">Colletotrichum truncatum</name>
    <name type="common">Anthracnose fungus</name>
    <name type="synonym">Colletotrichum capsici</name>
    <dbReference type="NCBI Taxonomy" id="5467"/>
    <lineage>
        <taxon>Eukaryota</taxon>
        <taxon>Fungi</taxon>
        <taxon>Dikarya</taxon>
        <taxon>Ascomycota</taxon>
        <taxon>Pezizomycotina</taxon>
        <taxon>Sordariomycetes</taxon>
        <taxon>Hypocreomycetidae</taxon>
        <taxon>Glomerellales</taxon>
        <taxon>Glomerellaceae</taxon>
        <taxon>Colletotrichum</taxon>
        <taxon>Colletotrichum truncatum species complex</taxon>
    </lineage>
</organism>
<reference evidence="1 2" key="1">
    <citation type="journal article" date="2020" name="Phytopathology">
        <title>Genome Sequence Resources of Colletotrichum truncatum, C. plurivorum, C. musicola, and C. sojae: Four Species Pathogenic to Soybean (Glycine max).</title>
        <authorList>
            <person name="Rogerio F."/>
            <person name="Boufleur T.R."/>
            <person name="Ciampi-Guillardi M."/>
            <person name="Sukno S.A."/>
            <person name="Thon M.R."/>
            <person name="Massola Junior N.S."/>
            <person name="Baroncelli R."/>
        </authorList>
    </citation>
    <scope>NUCLEOTIDE SEQUENCE [LARGE SCALE GENOMIC DNA]</scope>
    <source>
        <strain evidence="1 2">CMES1059</strain>
    </source>
</reference>
<accession>A0ACC3Z650</accession>
<proteinExistence type="predicted"/>
<sequence length="33" mass="4000">MRERTNCRIFSHLRYLSANPGFKQCVKLCEKRN</sequence>
<gene>
    <name evidence="1" type="ORF">CTRU02_206193</name>
</gene>
<evidence type="ECO:0000313" key="2">
    <source>
        <dbReference type="Proteomes" id="UP000805649"/>
    </source>
</evidence>
<name>A0ACC3Z650_COLTU</name>
<dbReference type="EMBL" id="VUJX02000003">
    <property type="protein sequence ID" value="KAL0939583.1"/>
    <property type="molecule type" value="Genomic_DNA"/>
</dbReference>
<dbReference type="Proteomes" id="UP000805649">
    <property type="component" value="Unassembled WGS sequence"/>
</dbReference>
<keyword evidence="2" id="KW-1185">Reference proteome</keyword>
<evidence type="ECO:0000313" key="1">
    <source>
        <dbReference type="EMBL" id="KAL0939583.1"/>
    </source>
</evidence>
<comment type="caution">
    <text evidence="1">The sequence shown here is derived from an EMBL/GenBank/DDBJ whole genome shotgun (WGS) entry which is preliminary data.</text>
</comment>
<protein>
    <submittedName>
        <fullName evidence="1">Uncharacterized protein</fullName>
    </submittedName>
</protein>